<proteinExistence type="inferred from homology"/>
<comment type="catalytic activity">
    <reaction evidence="11">
        <text>[1,4-alpha-D-glucosyl](n)-L-tyrosyl-[glycogenin] + UDP-alpha-D-glucose = [1,4-alpha-D-glucosyl](n+1)-L-tyrosyl-[glycogenin] + UDP + H(+)</text>
        <dbReference type="Rhea" id="RHEA:56560"/>
        <dbReference type="Rhea" id="RHEA-COMP:14606"/>
        <dbReference type="Rhea" id="RHEA-COMP:14607"/>
        <dbReference type="ChEBI" id="CHEBI:15378"/>
        <dbReference type="ChEBI" id="CHEBI:58223"/>
        <dbReference type="ChEBI" id="CHEBI:58885"/>
        <dbReference type="ChEBI" id="CHEBI:140574"/>
        <dbReference type="EC" id="2.4.1.186"/>
    </reaction>
</comment>
<dbReference type="EC" id="2.4.1.186" evidence="10"/>
<feature type="region of interest" description="Disordered" evidence="14">
    <location>
        <begin position="1431"/>
        <end position="1540"/>
    </location>
</feature>
<feature type="compositionally biased region" description="Polar residues" evidence="14">
    <location>
        <begin position="1508"/>
        <end position="1521"/>
    </location>
</feature>
<dbReference type="CDD" id="cd02537">
    <property type="entry name" value="GT8_Glycogenin"/>
    <property type="match status" value="1"/>
</dbReference>
<comment type="catalytic activity">
    <reaction evidence="12">
        <text>L-tyrosyl-[glycogenin] + UDP-alpha-D-glucose = alpha-D-glucosyl-L-tyrosyl-[glycogenin] + UDP + H(+)</text>
        <dbReference type="Rhea" id="RHEA:23360"/>
        <dbReference type="Rhea" id="RHEA-COMP:14604"/>
        <dbReference type="Rhea" id="RHEA-COMP:14605"/>
        <dbReference type="ChEBI" id="CHEBI:15378"/>
        <dbReference type="ChEBI" id="CHEBI:46858"/>
        <dbReference type="ChEBI" id="CHEBI:58223"/>
        <dbReference type="ChEBI" id="CHEBI:58885"/>
        <dbReference type="ChEBI" id="CHEBI:140573"/>
        <dbReference type="EC" id="2.4.1.186"/>
    </reaction>
</comment>
<evidence type="ECO:0000256" key="15">
    <source>
        <dbReference type="SAM" id="SignalP"/>
    </source>
</evidence>
<dbReference type="InterPro" id="IPR029044">
    <property type="entry name" value="Nucleotide-diphossugar_trans"/>
</dbReference>
<keyword evidence="8" id="KW-0464">Manganese</keyword>
<dbReference type="FunFam" id="3.90.550.10:FF:000092">
    <property type="entry name" value="Glycogenin 2"/>
    <property type="match status" value="1"/>
</dbReference>
<evidence type="ECO:0000256" key="5">
    <source>
        <dbReference type="ARBA" id="ARBA00022723"/>
    </source>
</evidence>
<dbReference type="GO" id="GO:0005978">
    <property type="term" value="P:glycogen biosynthetic process"/>
    <property type="evidence" value="ECO:0007669"/>
    <property type="project" value="UniProtKB-KW"/>
</dbReference>
<dbReference type="SUPFAM" id="SSF53448">
    <property type="entry name" value="Nucleotide-diphospho-sugar transferases"/>
    <property type="match status" value="1"/>
</dbReference>
<keyword evidence="15" id="KW-0732">Signal</keyword>
<evidence type="ECO:0000256" key="12">
    <source>
        <dbReference type="ARBA" id="ARBA00052293"/>
    </source>
</evidence>
<feature type="region of interest" description="Disordered" evidence="14">
    <location>
        <begin position="1633"/>
        <end position="1709"/>
    </location>
</feature>
<feature type="region of interest" description="Disordered" evidence="14">
    <location>
        <begin position="27"/>
        <end position="55"/>
    </location>
</feature>
<evidence type="ECO:0000256" key="4">
    <source>
        <dbReference type="ARBA" id="ARBA00022679"/>
    </source>
</evidence>
<evidence type="ECO:0000256" key="7">
    <source>
        <dbReference type="ARBA" id="ARBA00023180"/>
    </source>
</evidence>
<accession>A0A395HUU5</accession>
<dbReference type="InterPro" id="IPR000073">
    <property type="entry name" value="AB_hydrolase_1"/>
</dbReference>
<evidence type="ECO:0000313" key="18">
    <source>
        <dbReference type="Proteomes" id="UP000248961"/>
    </source>
</evidence>
<feature type="chain" id="PRO_5017445200" description="glycogenin glucosyltransferase" evidence="15">
    <location>
        <begin position="29"/>
        <end position="1749"/>
    </location>
</feature>
<dbReference type="GO" id="GO:0008466">
    <property type="term" value="F:glycogenin glucosyltransferase activity"/>
    <property type="evidence" value="ECO:0007669"/>
    <property type="project" value="UniProtKB-EC"/>
</dbReference>
<dbReference type="Proteomes" id="UP000248961">
    <property type="component" value="Unassembled WGS sequence"/>
</dbReference>
<keyword evidence="4" id="KW-0808">Transferase</keyword>
<evidence type="ECO:0000256" key="10">
    <source>
        <dbReference type="ARBA" id="ARBA00038934"/>
    </source>
</evidence>
<feature type="domain" description="Glycosyl transferase CAP10" evidence="16">
    <location>
        <begin position="331"/>
        <end position="581"/>
    </location>
</feature>
<sequence>MRSQRLVVWLGTFVLVSLILLFVRNSNSSPDTSSFSPLPDPRPTSNLQQPDLPPNEQLLQQSTYHKDLTPAGKHPIAALSDNAGQKFDQIRSSQSKTLSQAVREYRRRYGMHPPPHFDKWFHFAQSKGVQLIDEYDTIYHSLLPFWALEPKTIRGRARETLGFDNSMIGVLIRNGTISLTEGGTDEKKWQRSATAQMIKSFAEYLPDMDLVFNAHDEPRVIVPSEDLQRLVTIARDHAIPDAYSTEEPKNAWSDRPSDLNKGDRIDEVRTTRFSRFSHQSTWSYSRSSCPVKSPVRSLDEDPMDNIDSYAEGELGFIANMTAFSDICNTPSLRDTYGFFDRPNTFEVVHDLFPVFSQSKISSYQDILYPSPWYYADQVPYEAARDFDWDAKLDKMYWRGSTTGGYSRAGGWRRQHRQLFVRNVIARDTAKVLAKREDGQWTSTEIDRSSLDDLFDIHFTYIGQCDAEDCASQREYFGVVEPVDQQDAWAYRHLVDIDGNAFSGRFYAFLRSKSLVYKISIFREWHDEWLKPWVHYVPLRLSGDDYLEAVRYFVQEEDGKLIAPKIAQQSPRNRLWDLSQSWAGFHHHILTLRSGFKFHYVCNDGPGQQSATDPQRPLVVFIHGFPDSWAIWRHLLTSPALQHAATLVAVDMPGYGGSDRLDRYSATKVLESLTEFVIAIRAKYGADTETAVRQRKVIIVGHDWGCVLSTRLASEAPQLADRFILTNGPIPGLARANIARQLSSSLKMLKTALRDPIHSRATLWKVVHTLQPVGRQLLRSGYIFAMKLPLFLVRYLGRGGNYSFLKLIHRSSYGQQEFTPRDAAECMASTVGPSAAECQTQTAEGESYPAFMKEDRGLLTFQHMTAYYRDNTGFGRWNKSVETITSLHRIEDANAAHRTSSGAGLFDEGPKGSLKASATVIWGKADMALEPVLCLDGIADYLVRDSQVVVIPGLGHFTPLERQGQLALEKTVEWTMKGEKEDIGAVLQKCSPKAAIVYDELIPVNPLTNLTPANLWLMDRPDLIATFTKIELWRQTQFKRIIYLDCDIVAIRAPDELLELEVDFAAAPDVGWPDCFNSGVMVLRPNLQDYFALRALAERGISFDGADQGLLNMHFRDWHRLSFTYNCTPSANYQYIPAYNHFQSTISMIHFIGAQKPWNMGRQVQPIDSPYNRLLGRWWAVYDSHYRPVVSIPVDVTGKKLLARQTQSEGFTGLTHGQQYAHAREGPATVAPFDVRLAHPQESLEPPPAPWQQAAPAHSTGSVPEYRPHGASEVSDAHVPHQGPSESAEGGIPLEGSSSGQEQRAAGQHEESHPEIPHHELEQHDIVYHGTSHQTEVHREPGYQSVHGTAKEKAHQGDGRHGEVHQGEAPYTQIHHWGSKHEARHHEAEHQESHVHVPPPFRSAVPQYVRGEEHVAAYIHPHSSQTSFHVQFEPTTHGQGGSSSGAPSRPLQDEPHQYQQPAELIPQQQHAPMSPKPEVQTPFDPPKAEWDASKEPPPLNTKPEGFALTTKTYTMSDDQQLFQPPPSYPEAPKNMYYEVPSTKPEPEKLAQLFPWESNAPRPTRVFPEDDEGPVIAIPQAFLESTGRELGPLAPSRDTSWTWKPEEPAESWEQYTRSNAWDAVPEIQRYISSMQQARKAPVQVLTGGPSNTEARDVLVTDFPSEQERPSLPVTPAPIRRRPGERSSSDNDLLPSAQGVPSQEDWNPSAGLEELRMRRSEVVDHSDILSERILSSSSIISDRVHPGERTND</sequence>
<dbReference type="InterPro" id="IPR002495">
    <property type="entry name" value="Glyco_trans_8"/>
</dbReference>
<keyword evidence="18" id="KW-1185">Reference proteome</keyword>
<dbReference type="GO" id="GO:0005737">
    <property type="term" value="C:cytoplasm"/>
    <property type="evidence" value="ECO:0007669"/>
    <property type="project" value="UniProtKB-SubCell"/>
</dbReference>
<feature type="compositionally biased region" description="Basic and acidic residues" evidence="14">
    <location>
        <begin position="1265"/>
        <end position="1278"/>
    </location>
</feature>
<dbReference type="OrthoDB" id="541052at2759"/>
<organism evidence="17 18">
    <name type="scientific">Aspergillus homomorphus (strain CBS 101889)</name>
    <dbReference type="NCBI Taxonomy" id="1450537"/>
    <lineage>
        <taxon>Eukaryota</taxon>
        <taxon>Fungi</taxon>
        <taxon>Dikarya</taxon>
        <taxon>Ascomycota</taxon>
        <taxon>Pezizomycotina</taxon>
        <taxon>Eurotiomycetes</taxon>
        <taxon>Eurotiomycetidae</taxon>
        <taxon>Eurotiales</taxon>
        <taxon>Aspergillaceae</taxon>
        <taxon>Aspergillus</taxon>
        <taxon>Aspergillus subgen. Circumdati</taxon>
    </lineage>
</organism>
<feature type="region of interest" description="Disordered" evidence="14">
    <location>
        <begin position="1239"/>
        <end position="1313"/>
    </location>
</feature>
<comment type="cofactor">
    <cofactor evidence="1">
        <name>Mn(2+)</name>
        <dbReference type="ChEBI" id="CHEBI:29035"/>
    </cofactor>
</comment>
<dbReference type="Pfam" id="PF00561">
    <property type="entry name" value="Abhydrolase_1"/>
    <property type="match status" value="1"/>
</dbReference>
<feature type="region of interest" description="Disordered" evidence="14">
    <location>
        <begin position="1584"/>
        <end position="1613"/>
    </location>
</feature>
<dbReference type="RefSeq" id="XP_025549148.1">
    <property type="nucleotide sequence ID" value="XM_025700101.1"/>
</dbReference>
<feature type="region of interest" description="Disordered" evidence="14">
    <location>
        <begin position="1345"/>
        <end position="1364"/>
    </location>
</feature>
<dbReference type="Gene3D" id="3.90.550.10">
    <property type="entry name" value="Spore Coat Polysaccharide Biosynthesis Protein SpsA, Chain A"/>
    <property type="match status" value="1"/>
</dbReference>
<dbReference type="SUPFAM" id="SSF53474">
    <property type="entry name" value="alpha/beta-Hydrolases"/>
    <property type="match status" value="1"/>
</dbReference>
<dbReference type="InterPro" id="IPR050587">
    <property type="entry name" value="GNT1/Glycosyltrans_8"/>
</dbReference>
<feature type="compositionally biased region" description="Basic and acidic residues" evidence="14">
    <location>
        <begin position="1348"/>
        <end position="1364"/>
    </location>
</feature>
<keyword evidence="5" id="KW-0479">Metal-binding</keyword>
<dbReference type="SMART" id="SM00672">
    <property type="entry name" value="CAP10"/>
    <property type="match status" value="1"/>
</dbReference>
<dbReference type="STRING" id="1450537.A0A395HUU5"/>
<feature type="compositionally biased region" description="Low complexity" evidence="14">
    <location>
        <begin position="27"/>
        <end position="37"/>
    </location>
</feature>
<dbReference type="InterPro" id="IPR006598">
    <property type="entry name" value="CAP10"/>
</dbReference>
<comment type="subcellular location">
    <subcellularLocation>
        <location evidence="2">Cytoplasm</location>
    </subcellularLocation>
</comment>
<feature type="signal peptide" evidence="15">
    <location>
        <begin position="1"/>
        <end position="28"/>
    </location>
</feature>
<evidence type="ECO:0000256" key="9">
    <source>
        <dbReference type="ARBA" id="ARBA00038162"/>
    </source>
</evidence>
<keyword evidence="3" id="KW-0963">Cytoplasm</keyword>
<reference evidence="17 18" key="1">
    <citation type="submission" date="2018-02" db="EMBL/GenBank/DDBJ databases">
        <title>The genomes of Aspergillus section Nigri reveals drivers in fungal speciation.</title>
        <authorList>
            <consortium name="DOE Joint Genome Institute"/>
            <person name="Vesth T.C."/>
            <person name="Nybo J."/>
            <person name="Theobald S."/>
            <person name="Brandl J."/>
            <person name="Frisvad J.C."/>
            <person name="Nielsen K.F."/>
            <person name="Lyhne E.K."/>
            <person name="Kogle M.E."/>
            <person name="Kuo A."/>
            <person name="Riley R."/>
            <person name="Clum A."/>
            <person name="Nolan M."/>
            <person name="Lipzen A."/>
            <person name="Salamov A."/>
            <person name="Henrissat B."/>
            <person name="Wiebenga A."/>
            <person name="De vries R.P."/>
            <person name="Grigoriev I.V."/>
            <person name="Mortensen U.H."/>
            <person name="Andersen M.R."/>
            <person name="Baker S.E."/>
        </authorList>
    </citation>
    <scope>NUCLEOTIDE SEQUENCE [LARGE SCALE GENOMIC DNA]</scope>
    <source>
        <strain evidence="17 18">CBS 101889</strain>
    </source>
</reference>
<dbReference type="InterPro" id="IPR029058">
    <property type="entry name" value="AB_hydrolase_fold"/>
</dbReference>
<evidence type="ECO:0000256" key="14">
    <source>
        <dbReference type="SAM" id="MobiDB-lite"/>
    </source>
</evidence>
<keyword evidence="7" id="KW-0325">Glycoprotein</keyword>
<protein>
    <recommendedName>
        <fullName evidence="10">glycogenin glucosyltransferase</fullName>
        <ecNumber evidence="10">2.4.1.186</ecNumber>
    </recommendedName>
</protein>
<evidence type="ECO:0000313" key="17">
    <source>
        <dbReference type="EMBL" id="RAL09994.1"/>
    </source>
</evidence>
<name>A0A395HUU5_ASPHC</name>
<evidence type="ECO:0000256" key="3">
    <source>
        <dbReference type="ARBA" id="ARBA00022490"/>
    </source>
</evidence>
<gene>
    <name evidence="17" type="ORF">BO97DRAFT_472089</name>
</gene>
<evidence type="ECO:0000256" key="6">
    <source>
        <dbReference type="ARBA" id="ARBA00023056"/>
    </source>
</evidence>
<comment type="function">
    <text evidence="13">Self-glucosylating initiator of glycogen synthesis. It catalyzes the formation of a short alpha (1,4)-glucosyl chain covalently attached via a glucose 1-O-tyrosyl linkage to internal tyrosine residues and these chains act as primers for the elongation reaction catalyzed by glycogen synthase.</text>
</comment>
<dbReference type="Pfam" id="PF01501">
    <property type="entry name" value="Glyco_transf_8"/>
    <property type="match status" value="1"/>
</dbReference>
<dbReference type="Gene3D" id="3.40.50.1820">
    <property type="entry name" value="alpha/beta hydrolase"/>
    <property type="match status" value="1"/>
</dbReference>
<evidence type="ECO:0000256" key="2">
    <source>
        <dbReference type="ARBA" id="ARBA00004496"/>
    </source>
</evidence>
<dbReference type="GO" id="GO:0046872">
    <property type="term" value="F:metal ion binding"/>
    <property type="evidence" value="ECO:0007669"/>
    <property type="project" value="UniProtKB-KW"/>
</dbReference>
<evidence type="ECO:0000256" key="11">
    <source>
        <dbReference type="ARBA" id="ARBA00050886"/>
    </source>
</evidence>
<dbReference type="VEuPathDB" id="FungiDB:BO97DRAFT_472089"/>
<feature type="compositionally biased region" description="Basic and acidic residues" evidence="14">
    <location>
        <begin position="1381"/>
        <end position="1394"/>
    </location>
</feature>
<dbReference type="PANTHER" id="PTHR11183">
    <property type="entry name" value="GLYCOGENIN SUBFAMILY MEMBER"/>
    <property type="match status" value="1"/>
</dbReference>
<feature type="region of interest" description="Disordered" evidence="14">
    <location>
        <begin position="1381"/>
        <end position="1400"/>
    </location>
</feature>
<evidence type="ECO:0000259" key="16">
    <source>
        <dbReference type="SMART" id="SM00672"/>
    </source>
</evidence>
<dbReference type="GeneID" id="37204390"/>
<evidence type="ECO:0000256" key="1">
    <source>
        <dbReference type="ARBA" id="ARBA00001936"/>
    </source>
</evidence>
<keyword evidence="6" id="KW-0320">Glycogen biosynthesis</keyword>
<evidence type="ECO:0000256" key="13">
    <source>
        <dbReference type="ARBA" id="ARBA00057883"/>
    </source>
</evidence>
<dbReference type="EMBL" id="KZ824299">
    <property type="protein sequence ID" value="RAL09994.1"/>
    <property type="molecule type" value="Genomic_DNA"/>
</dbReference>
<comment type="similarity">
    <text evidence="9">Belongs to the glycosyltransferase 8 family. Glycogenin subfamily.</text>
</comment>
<evidence type="ECO:0000256" key="8">
    <source>
        <dbReference type="ARBA" id="ARBA00023211"/>
    </source>
</evidence>